<accession>A0A4Y2K6Z6</accession>
<reference evidence="1 2" key="1">
    <citation type="journal article" date="2019" name="Sci. Rep.">
        <title>Orb-weaving spider Araneus ventricosus genome elucidates the spidroin gene catalogue.</title>
        <authorList>
            <person name="Kono N."/>
            <person name="Nakamura H."/>
            <person name="Ohtoshi R."/>
            <person name="Moran D.A.P."/>
            <person name="Shinohara A."/>
            <person name="Yoshida Y."/>
            <person name="Fujiwara M."/>
            <person name="Mori M."/>
            <person name="Tomita M."/>
            <person name="Arakawa K."/>
        </authorList>
    </citation>
    <scope>NUCLEOTIDE SEQUENCE [LARGE SCALE GENOMIC DNA]</scope>
</reference>
<evidence type="ECO:0000313" key="1">
    <source>
        <dbReference type="EMBL" id="GBM97648.1"/>
    </source>
</evidence>
<dbReference type="AlphaFoldDB" id="A0A4Y2K6Z6"/>
<gene>
    <name evidence="1" type="ORF">AVEN_68128_1</name>
</gene>
<dbReference type="Proteomes" id="UP000499080">
    <property type="component" value="Unassembled WGS sequence"/>
</dbReference>
<organism evidence="1 2">
    <name type="scientific">Araneus ventricosus</name>
    <name type="common">Orbweaver spider</name>
    <name type="synonym">Epeira ventricosa</name>
    <dbReference type="NCBI Taxonomy" id="182803"/>
    <lineage>
        <taxon>Eukaryota</taxon>
        <taxon>Metazoa</taxon>
        <taxon>Ecdysozoa</taxon>
        <taxon>Arthropoda</taxon>
        <taxon>Chelicerata</taxon>
        <taxon>Arachnida</taxon>
        <taxon>Araneae</taxon>
        <taxon>Araneomorphae</taxon>
        <taxon>Entelegynae</taxon>
        <taxon>Araneoidea</taxon>
        <taxon>Araneidae</taxon>
        <taxon>Araneus</taxon>
    </lineage>
</organism>
<sequence>MSHQAARATGGSNLDFPSGGAYHRWLKLRCPIRRYRPPVAQTQMSHQTVCTTGGSNLDAPSSGAYHRCPNLDVPPGGKYHRWLKLRCPTRRQVPPVAQT</sequence>
<protein>
    <submittedName>
        <fullName evidence="1">Uncharacterized protein</fullName>
    </submittedName>
</protein>
<proteinExistence type="predicted"/>
<name>A0A4Y2K6Z6_ARAVE</name>
<comment type="caution">
    <text evidence="1">The sequence shown here is derived from an EMBL/GenBank/DDBJ whole genome shotgun (WGS) entry which is preliminary data.</text>
</comment>
<dbReference type="EMBL" id="BGPR01004256">
    <property type="protein sequence ID" value="GBM97648.1"/>
    <property type="molecule type" value="Genomic_DNA"/>
</dbReference>
<evidence type="ECO:0000313" key="2">
    <source>
        <dbReference type="Proteomes" id="UP000499080"/>
    </source>
</evidence>
<keyword evidence="2" id="KW-1185">Reference proteome</keyword>